<dbReference type="EMBL" id="JARO02020041">
    <property type="protein sequence ID" value="KPP56599.1"/>
    <property type="molecule type" value="Genomic_DNA"/>
</dbReference>
<feature type="non-terminal residue" evidence="2">
    <location>
        <position position="1"/>
    </location>
</feature>
<protein>
    <submittedName>
        <fullName evidence="2">Uncharacterized protein</fullName>
    </submittedName>
</protein>
<evidence type="ECO:0000313" key="3">
    <source>
        <dbReference type="Proteomes" id="UP000034805"/>
    </source>
</evidence>
<proteinExistence type="predicted"/>
<accession>A0A0P7UA92</accession>
<dbReference type="AlphaFoldDB" id="A0A0P7UA92"/>
<feature type="compositionally biased region" description="Basic and acidic residues" evidence="1">
    <location>
        <begin position="70"/>
        <end position="79"/>
    </location>
</feature>
<sequence>VPAAGSSEWWRRFRPSSSALTTSPLYRRSPTRRTDSCPAGPPAPPPGRTRGAPREGETRAVPAAGAPSRSAERLAETRADCCPPTAAGPSPEEEVQCAAPVAEGLHCSPAKSPDRMNKNGKLIPC</sequence>
<feature type="region of interest" description="Disordered" evidence="1">
    <location>
        <begin position="1"/>
        <end position="125"/>
    </location>
</feature>
<evidence type="ECO:0000313" key="2">
    <source>
        <dbReference type="EMBL" id="KPP56599.1"/>
    </source>
</evidence>
<comment type="caution">
    <text evidence="2">The sequence shown here is derived from an EMBL/GenBank/DDBJ whole genome shotgun (WGS) entry which is preliminary data.</text>
</comment>
<organism evidence="2 3">
    <name type="scientific">Scleropages formosus</name>
    <name type="common">Asian bonytongue</name>
    <name type="synonym">Osteoglossum formosum</name>
    <dbReference type="NCBI Taxonomy" id="113540"/>
    <lineage>
        <taxon>Eukaryota</taxon>
        <taxon>Metazoa</taxon>
        <taxon>Chordata</taxon>
        <taxon>Craniata</taxon>
        <taxon>Vertebrata</taxon>
        <taxon>Euteleostomi</taxon>
        <taxon>Actinopterygii</taxon>
        <taxon>Neopterygii</taxon>
        <taxon>Teleostei</taxon>
        <taxon>Osteoglossocephala</taxon>
        <taxon>Osteoglossomorpha</taxon>
        <taxon>Osteoglossiformes</taxon>
        <taxon>Osteoglossidae</taxon>
        <taxon>Scleropages</taxon>
    </lineage>
</organism>
<feature type="compositionally biased region" description="Polar residues" evidence="1">
    <location>
        <begin position="15"/>
        <end position="24"/>
    </location>
</feature>
<evidence type="ECO:0000256" key="1">
    <source>
        <dbReference type="SAM" id="MobiDB-lite"/>
    </source>
</evidence>
<reference evidence="2 3" key="1">
    <citation type="submission" date="2015-08" db="EMBL/GenBank/DDBJ databases">
        <title>The genome of the Asian arowana (Scleropages formosus).</title>
        <authorList>
            <person name="Tan M.H."/>
            <person name="Gan H.M."/>
            <person name="Croft L.J."/>
            <person name="Austin C.M."/>
        </authorList>
    </citation>
    <scope>NUCLEOTIDE SEQUENCE [LARGE SCALE GENOMIC DNA]</scope>
    <source>
        <strain evidence="2">Aro1</strain>
    </source>
</reference>
<name>A0A0P7UA92_SCLFO</name>
<gene>
    <name evidence="2" type="ORF">Z043_125771</name>
</gene>
<dbReference type="Proteomes" id="UP000034805">
    <property type="component" value="Unassembled WGS sequence"/>
</dbReference>